<keyword evidence="2" id="KW-1185">Reference proteome</keyword>
<reference evidence="2" key="1">
    <citation type="submission" date="2019-02" db="EMBL/GenBank/DDBJ databases">
        <title>Draft genome sequence of Sphaerospermopsis reniformis NIES-1949.</title>
        <authorList>
            <person name="Yamaguchi H."/>
            <person name="Suzuki S."/>
            <person name="Kawachi M."/>
        </authorList>
    </citation>
    <scope>NUCLEOTIDE SEQUENCE [LARGE SCALE GENOMIC DNA]</scope>
    <source>
        <strain evidence="2">NIES-1949</strain>
    </source>
</reference>
<dbReference type="EMBL" id="BJCE01000017">
    <property type="protein sequence ID" value="GCL35751.1"/>
    <property type="molecule type" value="Genomic_DNA"/>
</dbReference>
<dbReference type="RefSeq" id="WP_096573089.1">
    <property type="nucleotide sequence ID" value="NZ_BJCE01000017.1"/>
</dbReference>
<organism evidence="1 2">
    <name type="scientific">Sphaerospermopsis reniformis</name>
    <dbReference type="NCBI Taxonomy" id="531300"/>
    <lineage>
        <taxon>Bacteria</taxon>
        <taxon>Bacillati</taxon>
        <taxon>Cyanobacteriota</taxon>
        <taxon>Cyanophyceae</taxon>
        <taxon>Nostocales</taxon>
        <taxon>Aphanizomenonaceae</taxon>
        <taxon>Sphaerospermopsis</taxon>
    </lineage>
</organism>
<evidence type="ECO:0000313" key="1">
    <source>
        <dbReference type="EMBL" id="GCL35751.1"/>
    </source>
</evidence>
<name>A0A479ZX52_9CYAN</name>
<proteinExistence type="predicted"/>
<dbReference type="Proteomes" id="UP000300142">
    <property type="component" value="Unassembled WGS sequence"/>
</dbReference>
<accession>A0A479ZX52</accession>
<protein>
    <submittedName>
        <fullName evidence="1">Uncharacterized protein</fullName>
    </submittedName>
</protein>
<sequence>MSQDQLNQILSQCHNLDQVAITSVIKNLADKLDNQQKSHLLEYLTFGVSADVKAKLVKQLLGDSGLRVIFGQSQVNATNFFNIQSASIEQLSDIMLAIAQVIRNS</sequence>
<evidence type="ECO:0000313" key="2">
    <source>
        <dbReference type="Proteomes" id="UP000300142"/>
    </source>
</evidence>
<gene>
    <name evidence="1" type="ORF">SR1949_08490</name>
</gene>
<dbReference type="AlphaFoldDB" id="A0A479ZX52"/>
<comment type="caution">
    <text evidence="1">The sequence shown here is derived from an EMBL/GenBank/DDBJ whole genome shotgun (WGS) entry which is preliminary data.</text>
</comment>